<evidence type="ECO:0000313" key="2">
    <source>
        <dbReference type="Proteomes" id="UP001386955"/>
    </source>
</evidence>
<organism evidence="1 2">
    <name type="scientific">Psophocarpus tetragonolobus</name>
    <name type="common">Winged bean</name>
    <name type="synonym">Dolichos tetragonolobus</name>
    <dbReference type="NCBI Taxonomy" id="3891"/>
    <lineage>
        <taxon>Eukaryota</taxon>
        <taxon>Viridiplantae</taxon>
        <taxon>Streptophyta</taxon>
        <taxon>Embryophyta</taxon>
        <taxon>Tracheophyta</taxon>
        <taxon>Spermatophyta</taxon>
        <taxon>Magnoliopsida</taxon>
        <taxon>eudicotyledons</taxon>
        <taxon>Gunneridae</taxon>
        <taxon>Pentapetalae</taxon>
        <taxon>rosids</taxon>
        <taxon>fabids</taxon>
        <taxon>Fabales</taxon>
        <taxon>Fabaceae</taxon>
        <taxon>Papilionoideae</taxon>
        <taxon>50 kb inversion clade</taxon>
        <taxon>NPAAA clade</taxon>
        <taxon>indigoferoid/millettioid clade</taxon>
        <taxon>Phaseoleae</taxon>
        <taxon>Psophocarpus</taxon>
    </lineage>
</organism>
<dbReference type="EMBL" id="JAYMYS010000026">
    <property type="protein sequence ID" value="KAK7376407.1"/>
    <property type="molecule type" value="Genomic_DNA"/>
</dbReference>
<sequence>MRREVLWKHPEGLNARIQKPWLVTDEFDKIILPYEQHGDLFYHTRALMFVDCIHSCGLLDLGFFGTQFNWQKRCMEGWLVSNKLDISLSKPFRFQDSWCTHEEYEKLIQSVWKRHVVGLNAKLHNIVEAFNEFNLRGYERHVALQKFEHPPQKRTSIDD</sequence>
<proteinExistence type="predicted"/>
<accession>A0AAN9NP91</accession>
<dbReference type="Proteomes" id="UP001386955">
    <property type="component" value="Unassembled WGS sequence"/>
</dbReference>
<comment type="caution">
    <text evidence="1">The sequence shown here is derived from an EMBL/GenBank/DDBJ whole genome shotgun (WGS) entry which is preliminary data.</text>
</comment>
<reference evidence="1 2" key="1">
    <citation type="submission" date="2024-01" db="EMBL/GenBank/DDBJ databases">
        <title>The genomes of 5 underutilized Papilionoideae crops provide insights into root nodulation and disease resistanc.</title>
        <authorList>
            <person name="Jiang F."/>
        </authorList>
    </citation>
    <scope>NUCLEOTIDE SEQUENCE [LARGE SCALE GENOMIC DNA]</scope>
    <source>
        <strain evidence="1">DUOXIRENSHENG_FW03</strain>
        <tissue evidence="1">Leaves</tissue>
    </source>
</reference>
<evidence type="ECO:0000313" key="1">
    <source>
        <dbReference type="EMBL" id="KAK7376407.1"/>
    </source>
</evidence>
<gene>
    <name evidence="1" type="ORF">VNO78_34693</name>
</gene>
<protein>
    <submittedName>
        <fullName evidence="1">Uncharacterized protein</fullName>
    </submittedName>
</protein>
<name>A0AAN9NP91_PSOTE</name>
<keyword evidence="2" id="KW-1185">Reference proteome</keyword>
<dbReference type="AlphaFoldDB" id="A0AAN9NP91"/>